<accession>A0AAD4M7C0</accession>
<keyword evidence="2" id="KW-1185">Reference proteome</keyword>
<reference evidence="1" key="1">
    <citation type="journal article" date="2022" name="New Phytol.">
        <title>Evolutionary transition to the ectomycorrhizal habit in the genomes of a hyperdiverse lineage of mushroom-forming fungi.</title>
        <authorList>
            <person name="Looney B."/>
            <person name="Miyauchi S."/>
            <person name="Morin E."/>
            <person name="Drula E."/>
            <person name="Courty P.E."/>
            <person name="Kohler A."/>
            <person name="Kuo A."/>
            <person name="LaButti K."/>
            <person name="Pangilinan J."/>
            <person name="Lipzen A."/>
            <person name="Riley R."/>
            <person name="Andreopoulos W."/>
            <person name="He G."/>
            <person name="Johnson J."/>
            <person name="Nolan M."/>
            <person name="Tritt A."/>
            <person name="Barry K.W."/>
            <person name="Grigoriev I.V."/>
            <person name="Nagy L.G."/>
            <person name="Hibbett D."/>
            <person name="Henrissat B."/>
            <person name="Matheny P.B."/>
            <person name="Labbe J."/>
            <person name="Martin F.M."/>
        </authorList>
    </citation>
    <scope>NUCLEOTIDE SEQUENCE</scope>
    <source>
        <strain evidence="1">BPL690</strain>
    </source>
</reference>
<dbReference type="EMBL" id="WTXG01000006">
    <property type="protein sequence ID" value="KAI0305171.1"/>
    <property type="molecule type" value="Genomic_DNA"/>
</dbReference>
<evidence type="ECO:0000313" key="1">
    <source>
        <dbReference type="EMBL" id="KAI0305171.1"/>
    </source>
</evidence>
<organism evidence="1 2">
    <name type="scientific">Multifurca ochricompacta</name>
    <dbReference type="NCBI Taxonomy" id="376703"/>
    <lineage>
        <taxon>Eukaryota</taxon>
        <taxon>Fungi</taxon>
        <taxon>Dikarya</taxon>
        <taxon>Basidiomycota</taxon>
        <taxon>Agaricomycotina</taxon>
        <taxon>Agaricomycetes</taxon>
        <taxon>Russulales</taxon>
        <taxon>Russulaceae</taxon>
        <taxon>Multifurca</taxon>
    </lineage>
</organism>
<name>A0AAD4M7C0_9AGAM</name>
<dbReference type="AlphaFoldDB" id="A0AAD4M7C0"/>
<protein>
    <submittedName>
        <fullName evidence="1">Uncharacterized protein</fullName>
    </submittedName>
</protein>
<comment type="caution">
    <text evidence="1">The sequence shown here is derived from an EMBL/GenBank/DDBJ whole genome shotgun (WGS) entry which is preliminary data.</text>
</comment>
<gene>
    <name evidence="1" type="ORF">B0F90DRAFT_1701990</name>
</gene>
<dbReference type="Proteomes" id="UP001203297">
    <property type="component" value="Unassembled WGS sequence"/>
</dbReference>
<evidence type="ECO:0000313" key="2">
    <source>
        <dbReference type="Proteomes" id="UP001203297"/>
    </source>
</evidence>
<sequence>MDDSEITGVSCRPCGPRLFDLIAQYPTFDCGLTSWSLLERDEELFEIDDVRDEEKAMQALWNRWIFFRRRCFIHFPNLPAYATYHKGDGRMEGIASMVIGASYRPIAMRCLALITCHNGLL</sequence>
<proteinExistence type="predicted"/>